<dbReference type="AlphaFoldDB" id="A0A3B0TT85"/>
<feature type="transmembrane region" description="Helical" evidence="1">
    <location>
        <begin position="23"/>
        <end position="45"/>
    </location>
</feature>
<name>A0A3B0TT85_9ZZZZ</name>
<feature type="transmembrane region" description="Helical" evidence="1">
    <location>
        <begin position="165"/>
        <end position="187"/>
    </location>
</feature>
<dbReference type="EMBL" id="UOEQ01000110">
    <property type="protein sequence ID" value="VAW16647.1"/>
    <property type="molecule type" value="Genomic_DNA"/>
</dbReference>
<feature type="transmembrane region" description="Helical" evidence="1">
    <location>
        <begin position="121"/>
        <end position="145"/>
    </location>
</feature>
<gene>
    <name evidence="2" type="ORF">MNBD_ALPHA11-1302</name>
</gene>
<keyword evidence="1" id="KW-1133">Transmembrane helix</keyword>
<organism evidence="2">
    <name type="scientific">hydrothermal vent metagenome</name>
    <dbReference type="NCBI Taxonomy" id="652676"/>
    <lineage>
        <taxon>unclassified sequences</taxon>
        <taxon>metagenomes</taxon>
        <taxon>ecological metagenomes</taxon>
    </lineage>
</organism>
<evidence type="ECO:0000256" key="1">
    <source>
        <dbReference type="SAM" id="Phobius"/>
    </source>
</evidence>
<feature type="transmembrane region" description="Helical" evidence="1">
    <location>
        <begin position="279"/>
        <end position="297"/>
    </location>
</feature>
<feature type="transmembrane region" description="Helical" evidence="1">
    <location>
        <begin position="199"/>
        <end position="218"/>
    </location>
</feature>
<protein>
    <recommendedName>
        <fullName evidence="3">ABC transporter, permease protein</fullName>
    </recommendedName>
</protein>
<evidence type="ECO:0008006" key="3">
    <source>
        <dbReference type="Google" id="ProtNLM"/>
    </source>
</evidence>
<proteinExistence type="predicted"/>
<keyword evidence="1" id="KW-0812">Transmembrane</keyword>
<accession>A0A3B0TT85</accession>
<reference evidence="2" key="1">
    <citation type="submission" date="2018-06" db="EMBL/GenBank/DDBJ databases">
        <authorList>
            <person name="Zhirakovskaya E."/>
        </authorList>
    </citation>
    <scope>NUCLEOTIDE SEQUENCE</scope>
</reference>
<sequence length="306" mass="34142">MSSYNLTSAKSLLKKEFIEHKTAFLYVPGILMGLLFLGFFVAVWRNGAQLGAMGNVIDHGEGFDLFAMLYSGSLAVWLGYLTLMLFFYFAASFHVDRKNNSLLFWKSLPVTDFEIMATKTLAGLTVFPAIIMFWAFLGAIIGYISLNTVGTISPVISALNSGTSFWAFINVQVSAMVFIITSLLWYLPLFAFAGLLGVLLRNWAVPAFILIVAMISALESIISFSRQGVFAQMIEDRLSAPFEIIKVMLNQPGSRIGPDMFEVVSLVEFVPDFLSQIDWMQMAIGWAVAAIFIYAASEYRRRRIES</sequence>
<evidence type="ECO:0000313" key="2">
    <source>
        <dbReference type="EMBL" id="VAW16647.1"/>
    </source>
</evidence>
<keyword evidence="1" id="KW-0472">Membrane</keyword>
<feature type="transmembrane region" description="Helical" evidence="1">
    <location>
        <begin position="65"/>
        <end position="91"/>
    </location>
</feature>